<dbReference type="EC" id="3.1.1.1" evidence="3"/>
<dbReference type="EMBL" id="MK617184">
    <property type="protein sequence ID" value="QEO33334.1"/>
    <property type="molecule type" value="Genomic_DNA"/>
</dbReference>
<dbReference type="InterPro" id="IPR052558">
    <property type="entry name" value="Siderophore_Hydrolase_D"/>
</dbReference>
<dbReference type="RefSeq" id="WP_039254028.1">
    <property type="nucleotide sequence ID" value="NZ_CP017747.1"/>
</dbReference>
<sequence length="289" mass="31893">MDGKQINRGFAPAGRYAVPGTEVREMRSKGGRTFRIFVSFPQEEPPASGFPVIYLLDANSVFGTMAEALRVQSRRPEKTGVVPAVIVGIGYPTDQPFSAERHSDFTMPLSESELPVHPRGAAWPEQGGAEAFLEFIEEEVKPAMERDYPIDRGRQTIFGHSLGGLFVLQVLLTRPDMFQTYVAGSPSIHWNKRFIQENAERLSDRLSAENLQVSVLLAAGEIEKTHKSRIPQHAEALYALLSGFEGDGVRAEYSEFEGEGHISVLPVLISRALRFCLNPGGPHTPYSPA</sequence>
<reference evidence="3" key="1">
    <citation type="submission" date="2019-03" db="EMBL/GenBank/DDBJ databases">
        <authorList>
            <person name="Lin H."/>
        </authorList>
    </citation>
    <scope>NUCLEOTIDE SEQUENCE</scope>
    <source>
        <strain evidence="3">SYBC H47</strain>
    </source>
</reference>
<keyword evidence="2 3" id="KW-0378">Hydrolase</keyword>
<comment type="similarity">
    <text evidence="1">Belongs to the esterase D family.</text>
</comment>
<accession>A0A5C1ZXA0</accession>
<dbReference type="Pfam" id="PF00756">
    <property type="entry name" value="Esterase"/>
    <property type="match status" value="1"/>
</dbReference>
<dbReference type="PANTHER" id="PTHR40841:SF2">
    <property type="entry name" value="SIDEROPHORE-DEGRADING ESTERASE (EUROFUNG)"/>
    <property type="match status" value="1"/>
</dbReference>
<dbReference type="AlphaFoldDB" id="A0A5C1ZXA0"/>
<name>A0A5C1ZXA0_BACVE</name>
<dbReference type="PANTHER" id="PTHR40841">
    <property type="entry name" value="SIDEROPHORE TRIACETYLFUSARININE C ESTERASE"/>
    <property type="match status" value="1"/>
</dbReference>
<dbReference type="SUPFAM" id="SSF53474">
    <property type="entry name" value="alpha/beta-Hydrolases"/>
    <property type="match status" value="1"/>
</dbReference>
<protein>
    <submittedName>
        <fullName evidence="3">Carboxylesterase</fullName>
        <ecNumber evidence="3">3.1.1.1</ecNumber>
    </submittedName>
</protein>
<dbReference type="GO" id="GO:0106435">
    <property type="term" value="F:carboxylesterase activity"/>
    <property type="evidence" value="ECO:0007669"/>
    <property type="project" value="UniProtKB-EC"/>
</dbReference>
<organism evidence="3">
    <name type="scientific">Bacillus velezensis</name>
    <dbReference type="NCBI Taxonomy" id="492670"/>
    <lineage>
        <taxon>Bacteria</taxon>
        <taxon>Bacillati</taxon>
        <taxon>Bacillota</taxon>
        <taxon>Bacilli</taxon>
        <taxon>Bacillales</taxon>
        <taxon>Bacillaceae</taxon>
        <taxon>Bacillus</taxon>
        <taxon>Bacillus amyloliquefaciens group</taxon>
    </lineage>
</organism>
<evidence type="ECO:0000256" key="1">
    <source>
        <dbReference type="ARBA" id="ARBA00005622"/>
    </source>
</evidence>
<dbReference type="SMR" id="A0A5C1ZXA0"/>
<evidence type="ECO:0000313" key="3">
    <source>
        <dbReference type="EMBL" id="QEO33334.1"/>
    </source>
</evidence>
<evidence type="ECO:0000256" key="2">
    <source>
        <dbReference type="ARBA" id="ARBA00022801"/>
    </source>
</evidence>
<dbReference type="ESTHER" id="baca2-a7z8b1">
    <property type="family name" value="A85-IroE-IroD-Fes-Yiel"/>
</dbReference>
<dbReference type="InterPro" id="IPR029058">
    <property type="entry name" value="AB_hydrolase_fold"/>
</dbReference>
<dbReference type="Gene3D" id="3.40.50.1820">
    <property type="entry name" value="alpha/beta hydrolase"/>
    <property type="match status" value="1"/>
</dbReference>
<proteinExistence type="inferred from homology"/>
<dbReference type="InterPro" id="IPR000801">
    <property type="entry name" value="Esterase-like"/>
</dbReference>